<evidence type="ECO:0000313" key="2">
    <source>
        <dbReference type="EMBL" id="RPB27141.1"/>
    </source>
</evidence>
<evidence type="ECO:0000313" key="3">
    <source>
        <dbReference type="Proteomes" id="UP000267821"/>
    </source>
</evidence>
<gene>
    <name evidence="2" type="ORF">L211DRAFT_610285</name>
</gene>
<feature type="signal peptide" evidence="1">
    <location>
        <begin position="1"/>
        <end position="17"/>
    </location>
</feature>
<protein>
    <submittedName>
        <fullName evidence="2">Uncharacterized protein</fullName>
    </submittedName>
</protein>
<evidence type="ECO:0000256" key="1">
    <source>
        <dbReference type="SAM" id="SignalP"/>
    </source>
</evidence>
<feature type="chain" id="PRO_5017976727" evidence="1">
    <location>
        <begin position="18"/>
        <end position="378"/>
    </location>
</feature>
<dbReference type="OrthoDB" id="5355640at2759"/>
<sequence length="378" mass="42535">MLPIALAILLLPYSISAAPTAEIEASPTVALLHHCSSSNYGRCSNWNPFRRRITEIITHTVVQHYTSTVYFAVDIGTIHLTPSTPDDISRAEASAAHKNLPHEHSIAYTACEGVIKGQHTYETAHRISTSTFPEMTTVSYHNLDCANCVYHVQHEPRASLDELVSIWATHTQQKEHPTGVVSIWDKKHNSHEDKARPTRRISIWEGTGMIANPSVSITTPHHEHNYLDEDPGYLSWNSRSQCLKRSQYTYTATFDDLHVPYIPKPYNGLIFSDHFSVFEPSLVYSNYTAPTPPFAAQSYPSRSASIRSLTPFNLVSMVTRDTSSWTFVKFSCLEFNQITLLDFDVLDLSTGTKGTLGLTLDQIRFNKEVLEVQDCCED</sequence>
<accession>A0A3N4M2H1</accession>
<name>A0A3N4M2H1_9PEZI</name>
<proteinExistence type="predicted"/>
<reference evidence="2 3" key="1">
    <citation type="journal article" date="2018" name="Nat. Ecol. Evol.">
        <title>Pezizomycetes genomes reveal the molecular basis of ectomycorrhizal truffle lifestyle.</title>
        <authorList>
            <person name="Murat C."/>
            <person name="Payen T."/>
            <person name="Noel B."/>
            <person name="Kuo A."/>
            <person name="Morin E."/>
            <person name="Chen J."/>
            <person name="Kohler A."/>
            <person name="Krizsan K."/>
            <person name="Balestrini R."/>
            <person name="Da Silva C."/>
            <person name="Montanini B."/>
            <person name="Hainaut M."/>
            <person name="Levati E."/>
            <person name="Barry K.W."/>
            <person name="Belfiori B."/>
            <person name="Cichocki N."/>
            <person name="Clum A."/>
            <person name="Dockter R.B."/>
            <person name="Fauchery L."/>
            <person name="Guy J."/>
            <person name="Iotti M."/>
            <person name="Le Tacon F."/>
            <person name="Lindquist E.A."/>
            <person name="Lipzen A."/>
            <person name="Malagnac F."/>
            <person name="Mello A."/>
            <person name="Molinier V."/>
            <person name="Miyauchi S."/>
            <person name="Poulain J."/>
            <person name="Riccioni C."/>
            <person name="Rubini A."/>
            <person name="Sitrit Y."/>
            <person name="Splivallo R."/>
            <person name="Traeger S."/>
            <person name="Wang M."/>
            <person name="Zifcakova L."/>
            <person name="Wipf D."/>
            <person name="Zambonelli A."/>
            <person name="Paolocci F."/>
            <person name="Nowrousian M."/>
            <person name="Ottonello S."/>
            <person name="Baldrian P."/>
            <person name="Spatafora J.W."/>
            <person name="Henrissat B."/>
            <person name="Nagy L.G."/>
            <person name="Aury J.M."/>
            <person name="Wincker P."/>
            <person name="Grigoriev I.V."/>
            <person name="Bonfante P."/>
            <person name="Martin F.M."/>
        </authorList>
    </citation>
    <scope>NUCLEOTIDE SEQUENCE [LARGE SCALE GENOMIC DNA]</scope>
    <source>
        <strain evidence="2 3">ATCC MYA-4762</strain>
    </source>
</reference>
<dbReference type="Proteomes" id="UP000267821">
    <property type="component" value="Unassembled WGS sequence"/>
</dbReference>
<dbReference type="AlphaFoldDB" id="A0A3N4M2H1"/>
<dbReference type="InParanoid" id="A0A3N4M2H1"/>
<keyword evidence="3" id="KW-1185">Reference proteome</keyword>
<keyword evidence="1" id="KW-0732">Signal</keyword>
<dbReference type="EMBL" id="ML121532">
    <property type="protein sequence ID" value="RPB27141.1"/>
    <property type="molecule type" value="Genomic_DNA"/>
</dbReference>
<organism evidence="2 3">
    <name type="scientific">Terfezia boudieri ATCC MYA-4762</name>
    <dbReference type="NCBI Taxonomy" id="1051890"/>
    <lineage>
        <taxon>Eukaryota</taxon>
        <taxon>Fungi</taxon>
        <taxon>Dikarya</taxon>
        <taxon>Ascomycota</taxon>
        <taxon>Pezizomycotina</taxon>
        <taxon>Pezizomycetes</taxon>
        <taxon>Pezizales</taxon>
        <taxon>Pezizaceae</taxon>
        <taxon>Terfezia</taxon>
    </lineage>
</organism>